<accession>A0A822ZDH8</accession>
<dbReference type="InterPro" id="IPR050905">
    <property type="entry name" value="Plant_NBS-LRR"/>
</dbReference>
<gene>
    <name evidence="1" type="ORF">HUJ06_013961</name>
</gene>
<name>A0A822ZDH8_NELNU</name>
<keyword evidence="2" id="KW-1185">Reference proteome</keyword>
<dbReference type="PANTHER" id="PTHR33463:SF218">
    <property type="entry name" value="DISEASE RESISTANCE PROTEIN RPS2-LIKE"/>
    <property type="match status" value="1"/>
</dbReference>
<proteinExistence type="predicted"/>
<evidence type="ECO:0000313" key="2">
    <source>
        <dbReference type="Proteomes" id="UP000607653"/>
    </source>
</evidence>
<dbReference type="Proteomes" id="UP000607653">
    <property type="component" value="Unassembled WGS sequence"/>
</dbReference>
<organism evidence="1 2">
    <name type="scientific">Nelumbo nucifera</name>
    <name type="common">Sacred lotus</name>
    <dbReference type="NCBI Taxonomy" id="4432"/>
    <lineage>
        <taxon>Eukaryota</taxon>
        <taxon>Viridiplantae</taxon>
        <taxon>Streptophyta</taxon>
        <taxon>Embryophyta</taxon>
        <taxon>Tracheophyta</taxon>
        <taxon>Spermatophyta</taxon>
        <taxon>Magnoliopsida</taxon>
        <taxon>Proteales</taxon>
        <taxon>Nelumbonaceae</taxon>
        <taxon>Nelumbo</taxon>
    </lineage>
</organism>
<reference evidence="1 2" key="1">
    <citation type="journal article" date="2020" name="Mol. Biol. Evol.">
        <title>Distinct Expression and Methylation Patterns for Genes with Different Fates following a Single Whole-Genome Duplication in Flowering Plants.</title>
        <authorList>
            <person name="Shi T."/>
            <person name="Rahmani R.S."/>
            <person name="Gugger P.F."/>
            <person name="Wang M."/>
            <person name="Li H."/>
            <person name="Zhang Y."/>
            <person name="Li Z."/>
            <person name="Wang Q."/>
            <person name="Van de Peer Y."/>
            <person name="Marchal K."/>
            <person name="Chen J."/>
        </authorList>
    </citation>
    <scope>NUCLEOTIDE SEQUENCE [LARGE SCALE GENOMIC DNA]</scope>
    <source>
        <tissue evidence="1">Leaf</tissue>
    </source>
</reference>
<evidence type="ECO:0000313" key="1">
    <source>
        <dbReference type="EMBL" id="DAD39638.1"/>
    </source>
</evidence>
<dbReference type="EMBL" id="DUZY01000005">
    <property type="protein sequence ID" value="DAD39638.1"/>
    <property type="molecule type" value="Genomic_DNA"/>
</dbReference>
<sequence>MDVLTIVTNLIGPLMEVRKWIFYPVGRQIGYCIHYKDNIRNLEKQIEYLMAKRRDIQKFVDAARMRGDGIQREVERWRTSVDAIQVEVQKCFADNELTQTNGKCFIGCCPARYNLGKRAAKQLKEVDKLLMKAPSSDKVCITPLPSDLNGSLMKTEIPINCSL</sequence>
<evidence type="ECO:0008006" key="3">
    <source>
        <dbReference type="Google" id="ProtNLM"/>
    </source>
</evidence>
<protein>
    <recommendedName>
        <fullName evidence="3">Disease resistance protein</fullName>
    </recommendedName>
</protein>
<dbReference type="PANTHER" id="PTHR33463">
    <property type="entry name" value="NB-ARC DOMAIN-CONTAINING PROTEIN-RELATED"/>
    <property type="match status" value="1"/>
</dbReference>
<dbReference type="AlphaFoldDB" id="A0A822ZDH8"/>
<comment type="caution">
    <text evidence="1">The sequence shown here is derived from an EMBL/GenBank/DDBJ whole genome shotgun (WGS) entry which is preliminary data.</text>
</comment>